<dbReference type="AlphaFoldDB" id="A0A8B7NR07"/>
<dbReference type="CDD" id="cd11054">
    <property type="entry name" value="CYP24A1-like"/>
    <property type="match status" value="1"/>
</dbReference>
<evidence type="ECO:0000256" key="2">
    <source>
        <dbReference type="ARBA" id="ARBA00010617"/>
    </source>
</evidence>
<dbReference type="InterPro" id="IPR002401">
    <property type="entry name" value="Cyt_P450_E_grp-I"/>
</dbReference>
<evidence type="ECO:0000256" key="5">
    <source>
        <dbReference type="ARBA" id="ARBA00023002"/>
    </source>
</evidence>
<dbReference type="PANTHER" id="PTHR24279:SF120">
    <property type="entry name" value="CYTOCHROME P450"/>
    <property type="match status" value="1"/>
</dbReference>
<dbReference type="OrthoDB" id="3945418at2759"/>
<dbReference type="GeneID" id="108672878"/>
<dbReference type="KEGG" id="hazt:108672878"/>
<evidence type="ECO:0000256" key="9">
    <source>
        <dbReference type="RuleBase" id="RU000461"/>
    </source>
</evidence>
<comment type="similarity">
    <text evidence="2 9">Belongs to the cytochrome P450 family.</text>
</comment>
<dbReference type="FunFam" id="1.10.630.10:FF:000006">
    <property type="entry name" value="Cytochrome P450 302a1, mitochondrial"/>
    <property type="match status" value="1"/>
</dbReference>
<organism evidence="10 11">
    <name type="scientific">Hyalella azteca</name>
    <name type="common">Amphipod</name>
    <dbReference type="NCBI Taxonomy" id="294128"/>
    <lineage>
        <taxon>Eukaryota</taxon>
        <taxon>Metazoa</taxon>
        <taxon>Ecdysozoa</taxon>
        <taxon>Arthropoda</taxon>
        <taxon>Crustacea</taxon>
        <taxon>Multicrustacea</taxon>
        <taxon>Malacostraca</taxon>
        <taxon>Eumalacostraca</taxon>
        <taxon>Peracarida</taxon>
        <taxon>Amphipoda</taxon>
        <taxon>Senticaudata</taxon>
        <taxon>Talitrida</taxon>
        <taxon>Talitroidea</taxon>
        <taxon>Hyalellidae</taxon>
        <taxon>Hyalella</taxon>
    </lineage>
</organism>
<dbReference type="InterPro" id="IPR036396">
    <property type="entry name" value="Cyt_P450_sf"/>
</dbReference>
<protein>
    <submittedName>
        <fullName evidence="11">Probable cytochrome P450 49a1</fullName>
    </submittedName>
</protein>
<dbReference type="SUPFAM" id="SSF48264">
    <property type="entry name" value="Cytochrome P450"/>
    <property type="match status" value="1"/>
</dbReference>
<sequence length="574" mass="64836">MASISQAYSFLGQFHLQRVSILAIYNTRNVRNVHDGAIDCSSSKSRMYNPMLRLPAMAAKASRYNCRSLRTSSEAAAGAVTAKPSPVRKESLKEFSEIPGPSPLPLVGNTLFIVTHKEFDPSNYYKFWGALVQEYGSIFKLHNIGMPPIVGTTNPDDIEVFLKSTLENPIRLGFDSLKSVRLRAKDNYFDKKTGLLPENGDEWWRLRSRVQVPLLRPKNVAMYLPAVDGATNKFMDRIDLLQAETGQVPADFLQELYKWALECIGLVALNRELGCLEPNISPDALPVQLIRHVNDLFSALNETEMNFHLWKFFRTASYTKLETSHAAFLELAAGAMREAEARLEEAKATGDPDRQLTIMETFLNTEGLSRSDVATMILDMLFAGIDTTSHTVGFALYLLARNPEVQRSLQRQVDAVVRRGEPLTPEHLAALSCIVNAVKETLRLYPLTFGNARVLTHDVVMSGYKVPAGMLAMGFNAVISRMEEYFPRPLEFLPERWQRDRPYGAIHPFASLPFSHGTRMCIGKRLAEQEIYTFLIRMLQKYTVTFESDEEMEVKTQLVLKPATQLAFKFHPRN</sequence>
<dbReference type="GO" id="GO:0020037">
    <property type="term" value="F:heme binding"/>
    <property type="evidence" value="ECO:0007669"/>
    <property type="project" value="InterPro"/>
</dbReference>
<dbReference type="InterPro" id="IPR050479">
    <property type="entry name" value="CYP11_CYP27_families"/>
</dbReference>
<dbReference type="PRINTS" id="PR00463">
    <property type="entry name" value="EP450I"/>
</dbReference>
<evidence type="ECO:0000256" key="8">
    <source>
        <dbReference type="PIRSR" id="PIRSR602401-1"/>
    </source>
</evidence>
<evidence type="ECO:0000256" key="7">
    <source>
        <dbReference type="ARBA" id="ARBA00023033"/>
    </source>
</evidence>
<dbReference type="RefSeq" id="XP_018016120.1">
    <property type="nucleotide sequence ID" value="XM_018160631.2"/>
</dbReference>
<keyword evidence="4 8" id="KW-0479">Metal-binding</keyword>
<evidence type="ECO:0000313" key="10">
    <source>
        <dbReference type="Proteomes" id="UP000694843"/>
    </source>
</evidence>
<keyword evidence="7 9" id="KW-0503">Monooxygenase</keyword>
<reference evidence="11" key="1">
    <citation type="submission" date="2025-08" db="UniProtKB">
        <authorList>
            <consortium name="RefSeq"/>
        </authorList>
    </citation>
    <scope>IDENTIFICATION</scope>
    <source>
        <tissue evidence="11">Whole organism</tissue>
    </source>
</reference>
<dbReference type="InterPro" id="IPR017972">
    <property type="entry name" value="Cyt_P450_CS"/>
</dbReference>
<dbReference type="PANTHER" id="PTHR24279">
    <property type="entry name" value="CYTOCHROME P450"/>
    <property type="match status" value="1"/>
</dbReference>
<comment type="cofactor">
    <cofactor evidence="1 8">
        <name>heme</name>
        <dbReference type="ChEBI" id="CHEBI:30413"/>
    </cofactor>
</comment>
<evidence type="ECO:0000256" key="3">
    <source>
        <dbReference type="ARBA" id="ARBA00022617"/>
    </source>
</evidence>
<dbReference type="Pfam" id="PF00067">
    <property type="entry name" value="p450"/>
    <property type="match status" value="1"/>
</dbReference>
<accession>A0A8B7NR07</accession>
<proteinExistence type="inferred from homology"/>
<keyword evidence="10" id="KW-1185">Reference proteome</keyword>
<dbReference type="OMA" id="HKDSDFT"/>
<dbReference type="Proteomes" id="UP000694843">
    <property type="component" value="Unplaced"/>
</dbReference>
<evidence type="ECO:0000313" key="11">
    <source>
        <dbReference type="RefSeq" id="XP_018016120.1"/>
    </source>
</evidence>
<gene>
    <name evidence="11" type="primary">LOC108672878</name>
</gene>
<dbReference type="Gene3D" id="1.10.630.10">
    <property type="entry name" value="Cytochrome P450"/>
    <property type="match status" value="1"/>
</dbReference>
<keyword evidence="6 8" id="KW-0408">Iron</keyword>
<dbReference type="GO" id="GO:0016705">
    <property type="term" value="F:oxidoreductase activity, acting on paired donors, with incorporation or reduction of molecular oxygen"/>
    <property type="evidence" value="ECO:0007669"/>
    <property type="project" value="InterPro"/>
</dbReference>
<dbReference type="GO" id="GO:0004497">
    <property type="term" value="F:monooxygenase activity"/>
    <property type="evidence" value="ECO:0007669"/>
    <property type="project" value="UniProtKB-KW"/>
</dbReference>
<evidence type="ECO:0000256" key="4">
    <source>
        <dbReference type="ARBA" id="ARBA00022723"/>
    </source>
</evidence>
<keyword evidence="3 8" id="KW-0349">Heme</keyword>
<name>A0A8B7NR07_HYAAZ</name>
<dbReference type="GO" id="GO:0005506">
    <property type="term" value="F:iron ion binding"/>
    <property type="evidence" value="ECO:0007669"/>
    <property type="project" value="InterPro"/>
</dbReference>
<feature type="binding site" description="axial binding residue" evidence="8">
    <location>
        <position position="521"/>
    </location>
    <ligand>
        <name>heme</name>
        <dbReference type="ChEBI" id="CHEBI:30413"/>
    </ligand>
    <ligandPart>
        <name>Fe</name>
        <dbReference type="ChEBI" id="CHEBI:18248"/>
    </ligandPart>
</feature>
<evidence type="ECO:0000256" key="1">
    <source>
        <dbReference type="ARBA" id="ARBA00001971"/>
    </source>
</evidence>
<evidence type="ECO:0000256" key="6">
    <source>
        <dbReference type="ARBA" id="ARBA00023004"/>
    </source>
</evidence>
<keyword evidence="5 9" id="KW-0560">Oxidoreductase</keyword>
<dbReference type="InterPro" id="IPR001128">
    <property type="entry name" value="Cyt_P450"/>
</dbReference>
<dbReference type="PROSITE" id="PS00086">
    <property type="entry name" value="CYTOCHROME_P450"/>
    <property type="match status" value="1"/>
</dbReference>
<dbReference type="PRINTS" id="PR00385">
    <property type="entry name" value="P450"/>
</dbReference>